<dbReference type="AlphaFoldDB" id="A0A0F9D7L8"/>
<reference evidence="1" key="1">
    <citation type="journal article" date="2015" name="Nature">
        <title>Complex archaea that bridge the gap between prokaryotes and eukaryotes.</title>
        <authorList>
            <person name="Spang A."/>
            <person name="Saw J.H."/>
            <person name="Jorgensen S.L."/>
            <person name="Zaremba-Niedzwiedzka K."/>
            <person name="Martijn J."/>
            <person name="Lind A.E."/>
            <person name="van Eijk R."/>
            <person name="Schleper C."/>
            <person name="Guy L."/>
            <person name="Ettema T.J."/>
        </authorList>
    </citation>
    <scope>NUCLEOTIDE SEQUENCE</scope>
</reference>
<organism evidence="1">
    <name type="scientific">marine sediment metagenome</name>
    <dbReference type="NCBI Taxonomy" id="412755"/>
    <lineage>
        <taxon>unclassified sequences</taxon>
        <taxon>metagenomes</taxon>
        <taxon>ecological metagenomes</taxon>
    </lineage>
</organism>
<gene>
    <name evidence="1" type="ORF">LCGC14_2234030</name>
</gene>
<dbReference type="EMBL" id="LAZR01030118">
    <property type="protein sequence ID" value="KKL57579.1"/>
    <property type="molecule type" value="Genomic_DNA"/>
</dbReference>
<accession>A0A0F9D7L8</accession>
<sequence length="114" mass="11944">MYSLRTAGSDDDKLDNKAVSLLVSSLQASIRSEMAPGDSDSAVISRAVAMAEGSRTLPLAAKGLEAGSSAGMAMRSALRPFSVKAFETNALILSNLAPILDLFEDRDIPVVAMK</sequence>
<proteinExistence type="predicted"/>
<feature type="non-terminal residue" evidence="1">
    <location>
        <position position="114"/>
    </location>
</feature>
<comment type="caution">
    <text evidence="1">The sequence shown here is derived from an EMBL/GenBank/DDBJ whole genome shotgun (WGS) entry which is preliminary data.</text>
</comment>
<name>A0A0F9D7L8_9ZZZZ</name>
<evidence type="ECO:0000313" key="1">
    <source>
        <dbReference type="EMBL" id="KKL57579.1"/>
    </source>
</evidence>
<protein>
    <submittedName>
        <fullName evidence="1">Uncharacterized protein</fullName>
    </submittedName>
</protein>